<keyword evidence="3" id="KW-1185">Reference proteome</keyword>
<dbReference type="Proteomes" id="UP000290288">
    <property type="component" value="Unassembled WGS sequence"/>
</dbReference>
<feature type="domain" description="Septin-type G" evidence="1">
    <location>
        <begin position="6"/>
        <end position="87"/>
    </location>
</feature>
<evidence type="ECO:0000313" key="3">
    <source>
        <dbReference type="Proteomes" id="UP000290288"/>
    </source>
</evidence>
<accession>A0A4Q2D3Q9</accession>
<evidence type="ECO:0000313" key="2">
    <source>
        <dbReference type="EMBL" id="RXW13957.1"/>
    </source>
</evidence>
<dbReference type="EMBL" id="SDEE01000794">
    <property type="protein sequence ID" value="RXW13957.1"/>
    <property type="molecule type" value="Genomic_DNA"/>
</dbReference>
<dbReference type="InterPro" id="IPR030379">
    <property type="entry name" value="G_SEPTIN_dom"/>
</dbReference>
<dbReference type="AlphaFoldDB" id="A0A4Q2D3Q9"/>
<reference evidence="2 3" key="1">
    <citation type="submission" date="2019-01" db="EMBL/GenBank/DDBJ databases">
        <title>Draft genome sequence of Psathyrella aberdarensis IHI B618.</title>
        <authorList>
            <person name="Buettner E."/>
            <person name="Kellner H."/>
        </authorList>
    </citation>
    <scope>NUCLEOTIDE SEQUENCE [LARGE SCALE GENOMIC DNA]</scope>
    <source>
        <strain evidence="2 3">IHI B618</strain>
    </source>
</reference>
<proteinExistence type="predicted"/>
<dbReference type="SUPFAM" id="SSF52540">
    <property type="entry name" value="P-loop containing nucleoside triphosphate hydrolases"/>
    <property type="match status" value="1"/>
</dbReference>
<dbReference type="Pfam" id="PF00735">
    <property type="entry name" value="Septin"/>
    <property type="match status" value="1"/>
</dbReference>
<name>A0A4Q2D3Q9_9AGAR</name>
<dbReference type="OrthoDB" id="2130433at2759"/>
<dbReference type="Gene3D" id="3.40.50.300">
    <property type="entry name" value="P-loop containing nucleotide triphosphate hydrolases"/>
    <property type="match status" value="1"/>
</dbReference>
<dbReference type="InterPro" id="IPR027417">
    <property type="entry name" value="P-loop_NTPase"/>
</dbReference>
<sequence length="225" mass="25187">MKSGSIDIVILVVGPLGHGKSTFINHILERADAATSDGFTACTRETKSYATIIPKRQALEQEVPGNRLILVDTPGFDDSRDVSDGINWAASWLHTSKSSDVNHNVAGLVYVYPIWPNRMARNEIPSPRKLKRICGKDAASKAVLATARWDLCSQAAALERRKEELEKEFCMEKYHPGVFLEADTLQEAYKSAKDRLFRVDHLDDISLTIWQRDLTSNTSVMGIQR</sequence>
<protein>
    <recommendedName>
        <fullName evidence="1">Septin-type G domain-containing protein</fullName>
    </recommendedName>
</protein>
<organism evidence="2 3">
    <name type="scientific">Candolleomyces aberdarensis</name>
    <dbReference type="NCBI Taxonomy" id="2316362"/>
    <lineage>
        <taxon>Eukaryota</taxon>
        <taxon>Fungi</taxon>
        <taxon>Dikarya</taxon>
        <taxon>Basidiomycota</taxon>
        <taxon>Agaricomycotina</taxon>
        <taxon>Agaricomycetes</taxon>
        <taxon>Agaricomycetidae</taxon>
        <taxon>Agaricales</taxon>
        <taxon>Agaricineae</taxon>
        <taxon>Psathyrellaceae</taxon>
        <taxon>Candolleomyces</taxon>
    </lineage>
</organism>
<dbReference type="STRING" id="2316362.A0A4Q2D3Q9"/>
<comment type="caution">
    <text evidence="2">The sequence shown here is derived from an EMBL/GenBank/DDBJ whole genome shotgun (WGS) entry which is preliminary data.</text>
</comment>
<dbReference type="GO" id="GO:0005525">
    <property type="term" value="F:GTP binding"/>
    <property type="evidence" value="ECO:0007669"/>
    <property type="project" value="InterPro"/>
</dbReference>
<gene>
    <name evidence="2" type="ORF">EST38_g11897</name>
</gene>
<evidence type="ECO:0000259" key="1">
    <source>
        <dbReference type="Pfam" id="PF00735"/>
    </source>
</evidence>